<gene>
    <name evidence="2" type="ORF">SORBI_3002G067900</name>
</gene>
<reference evidence="3" key="2">
    <citation type="journal article" date="2018" name="Plant J.">
        <title>The Sorghum bicolor reference genome: improved assembly, gene annotations, a transcriptome atlas, and signatures of genome organization.</title>
        <authorList>
            <person name="McCormick R.F."/>
            <person name="Truong S.K."/>
            <person name="Sreedasyam A."/>
            <person name="Jenkins J."/>
            <person name="Shu S."/>
            <person name="Sims D."/>
            <person name="Kennedy M."/>
            <person name="Amirebrahimi M."/>
            <person name="Weers B.D."/>
            <person name="McKinley B."/>
            <person name="Mattison A."/>
            <person name="Morishige D.T."/>
            <person name="Grimwood J."/>
            <person name="Schmutz J."/>
            <person name="Mullet J.E."/>
        </authorList>
    </citation>
    <scope>NUCLEOTIDE SEQUENCE [LARGE SCALE GENOMIC DNA]</scope>
    <source>
        <strain evidence="3">cv. BTx623</strain>
    </source>
</reference>
<protein>
    <submittedName>
        <fullName evidence="2">Uncharacterized protein</fullName>
    </submittedName>
</protein>
<dbReference type="AlphaFoldDB" id="A0A1B6Q9N0"/>
<dbReference type="Proteomes" id="UP000000768">
    <property type="component" value="Chromosome 2"/>
</dbReference>
<proteinExistence type="predicted"/>
<dbReference type="InParanoid" id="A0A1B6Q9N0"/>
<keyword evidence="3" id="KW-1185">Reference proteome</keyword>
<dbReference type="Gramene" id="KXG34619">
    <property type="protein sequence ID" value="KXG34619"/>
    <property type="gene ID" value="SORBI_3002G067900"/>
</dbReference>
<evidence type="ECO:0000313" key="2">
    <source>
        <dbReference type="EMBL" id="KXG34619.1"/>
    </source>
</evidence>
<evidence type="ECO:0000256" key="1">
    <source>
        <dbReference type="SAM" id="MobiDB-lite"/>
    </source>
</evidence>
<accession>A0A1B6Q9N0</accession>
<feature type="region of interest" description="Disordered" evidence="1">
    <location>
        <begin position="1"/>
        <end position="23"/>
    </location>
</feature>
<organism evidence="2 3">
    <name type="scientific">Sorghum bicolor</name>
    <name type="common">Sorghum</name>
    <name type="synonym">Sorghum vulgare</name>
    <dbReference type="NCBI Taxonomy" id="4558"/>
    <lineage>
        <taxon>Eukaryota</taxon>
        <taxon>Viridiplantae</taxon>
        <taxon>Streptophyta</taxon>
        <taxon>Embryophyta</taxon>
        <taxon>Tracheophyta</taxon>
        <taxon>Spermatophyta</taxon>
        <taxon>Magnoliopsida</taxon>
        <taxon>Liliopsida</taxon>
        <taxon>Poales</taxon>
        <taxon>Poaceae</taxon>
        <taxon>PACMAD clade</taxon>
        <taxon>Panicoideae</taxon>
        <taxon>Andropogonodae</taxon>
        <taxon>Andropogoneae</taxon>
        <taxon>Sorghinae</taxon>
        <taxon>Sorghum</taxon>
    </lineage>
</organism>
<sequence>MMIKTIKASRNNAHGKLESEMKYHDENRAKVAINSKRQMLQNIMLHEN</sequence>
<dbReference type="EMBL" id="CM000761">
    <property type="protein sequence ID" value="KXG34619.1"/>
    <property type="molecule type" value="Genomic_DNA"/>
</dbReference>
<name>A0A1B6Q9N0_SORBI</name>
<evidence type="ECO:0000313" key="3">
    <source>
        <dbReference type="Proteomes" id="UP000000768"/>
    </source>
</evidence>
<reference evidence="2 3" key="1">
    <citation type="journal article" date="2009" name="Nature">
        <title>The Sorghum bicolor genome and the diversification of grasses.</title>
        <authorList>
            <person name="Paterson A.H."/>
            <person name="Bowers J.E."/>
            <person name="Bruggmann R."/>
            <person name="Dubchak I."/>
            <person name="Grimwood J."/>
            <person name="Gundlach H."/>
            <person name="Haberer G."/>
            <person name="Hellsten U."/>
            <person name="Mitros T."/>
            <person name="Poliakov A."/>
            <person name="Schmutz J."/>
            <person name="Spannagl M."/>
            <person name="Tang H."/>
            <person name="Wang X."/>
            <person name="Wicker T."/>
            <person name="Bharti A.K."/>
            <person name="Chapman J."/>
            <person name="Feltus F.A."/>
            <person name="Gowik U."/>
            <person name="Grigoriev I.V."/>
            <person name="Lyons E."/>
            <person name="Maher C.A."/>
            <person name="Martis M."/>
            <person name="Narechania A."/>
            <person name="Otillar R.P."/>
            <person name="Penning B.W."/>
            <person name="Salamov A.A."/>
            <person name="Wang Y."/>
            <person name="Zhang L."/>
            <person name="Carpita N.C."/>
            <person name="Freeling M."/>
            <person name="Gingle A.R."/>
            <person name="Hash C.T."/>
            <person name="Keller B."/>
            <person name="Klein P."/>
            <person name="Kresovich S."/>
            <person name="McCann M.C."/>
            <person name="Ming R."/>
            <person name="Peterson D.G."/>
            <person name="Mehboob-ur-Rahman"/>
            <person name="Ware D."/>
            <person name="Westhoff P."/>
            <person name="Mayer K.F."/>
            <person name="Messing J."/>
            <person name="Rokhsar D.S."/>
        </authorList>
    </citation>
    <scope>NUCLEOTIDE SEQUENCE [LARGE SCALE GENOMIC DNA]</scope>
    <source>
        <strain evidence="3">cv. BTx623</strain>
    </source>
</reference>